<keyword evidence="7" id="KW-1185">Reference proteome</keyword>
<dbReference type="InterPro" id="IPR017927">
    <property type="entry name" value="FAD-bd_FR_type"/>
</dbReference>
<dbReference type="InterPro" id="IPR001709">
    <property type="entry name" value="Flavoprot_Pyr_Nucl_cyt_Rdtase"/>
</dbReference>
<keyword evidence="1" id="KW-0560">Oxidoreductase</keyword>
<dbReference type="Pfam" id="PF00175">
    <property type="entry name" value="NAD_binding_1"/>
    <property type="match status" value="1"/>
</dbReference>
<dbReference type="InterPro" id="IPR050415">
    <property type="entry name" value="MRET"/>
</dbReference>
<comment type="caution">
    <text evidence="6">The sequence shown here is derived from an EMBL/GenBank/DDBJ whole genome shotgun (WGS) entry which is preliminary data.</text>
</comment>
<protein>
    <submittedName>
        <fullName evidence="6">NAD(P)H-flavin reductase</fullName>
    </submittedName>
</protein>
<dbReference type="Gene3D" id="3.40.50.80">
    <property type="entry name" value="Nucleotide-binding domain of ferredoxin-NADP reductase (FNR) module"/>
    <property type="match status" value="1"/>
</dbReference>
<gene>
    <name evidence="6" type="primary">fre</name>
    <name evidence="6" type="ORF">GCM10007916_18020</name>
</gene>
<dbReference type="PRINTS" id="PR00410">
    <property type="entry name" value="PHEHYDRXLASE"/>
</dbReference>
<comment type="similarity">
    <text evidence="4">Belongs to the Fre/LuxG FAD/NAD(P) flavoprotein oxidoreductase family.</text>
</comment>
<dbReference type="Proteomes" id="UP001157353">
    <property type="component" value="Unassembled WGS sequence"/>
</dbReference>
<evidence type="ECO:0000256" key="3">
    <source>
        <dbReference type="ARBA" id="ARBA00034078"/>
    </source>
</evidence>
<dbReference type="PROSITE" id="PS51384">
    <property type="entry name" value="FAD_FR"/>
    <property type="match status" value="1"/>
</dbReference>
<proteinExistence type="inferred from homology"/>
<organism evidence="6 7">
    <name type="scientific">Psychromonas marina</name>
    <dbReference type="NCBI Taxonomy" id="88364"/>
    <lineage>
        <taxon>Bacteria</taxon>
        <taxon>Pseudomonadati</taxon>
        <taxon>Pseudomonadota</taxon>
        <taxon>Gammaproteobacteria</taxon>
        <taxon>Alteromonadales</taxon>
        <taxon>Psychromonadaceae</taxon>
        <taxon>Psychromonas</taxon>
    </lineage>
</organism>
<dbReference type="InterPro" id="IPR017938">
    <property type="entry name" value="Riboflavin_synthase-like_b-brl"/>
</dbReference>
<evidence type="ECO:0000256" key="4">
    <source>
        <dbReference type="ARBA" id="ARBA00038177"/>
    </source>
</evidence>
<evidence type="ECO:0000313" key="7">
    <source>
        <dbReference type="Proteomes" id="UP001157353"/>
    </source>
</evidence>
<sequence length="231" mass="26178">MSIVTCKVSSIEKLNDFLYRIFLAPQQAVSYKAGQYVSVVMGEKDKRHFSIANAPSSEVIELHIGATPENSYAMQVIEKMQSDGQVEVEIANGEAYLREQSVRPMIIVAGGTGFAYAKSIIEQVVALKLTNPVHLYWGVKEQDHFYLEEQAKQWDETYQNIHFHPVVELADEQWQGAQGYVHQAVLKDFSDLSAFDVYVVGRFEMAKVVREDFVKQNGNVEHIYGDAFSFI</sequence>
<dbReference type="NCBIfam" id="NF005963">
    <property type="entry name" value="PRK08051.1"/>
    <property type="match status" value="1"/>
</dbReference>
<dbReference type="SUPFAM" id="SSF63380">
    <property type="entry name" value="Riboflavin synthase domain-like"/>
    <property type="match status" value="1"/>
</dbReference>
<dbReference type="PRINTS" id="PR00371">
    <property type="entry name" value="FPNCR"/>
</dbReference>
<evidence type="ECO:0000259" key="5">
    <source>
        <dbReference type="PROSITE" id="PS51384"/>
    </source>
</evidence>
<comment type="cofactor">
    <cofactor evidence="3">
        <name>[2Fe-2S] cluster</name>
        <dbReference type="ChEBI" id="CHEBI:190135"/>
    </cofactor>
</comment>
<dbReference type="InterPro" id="IPR001433">
    <property type="entry name" value="OxRdtase_FAD/NAD-bd"/>
</dbReference>
<name>A0ABQ6E0M8_9GAMM</name>
<evidence type="ECO:0000256" key="2">
    <source>
        <dbReference type="ARBA" id="ARBA00023223"/>
    </source>
</evidence>
<dbReference type="EMBL" id="BSPQ01000005">
    <property type="protein sequence ID" value="GLS90735.1"/>
    <property type="molecule type" value="Genomic_DNA"/>
</dbReference>
<keyword evidence="2" id="KW-0455">Luminescence</keyword>
<dbReference type="PANTHER" id="PTHR47354">
    <property type="entry name" value="NADH OXIDOREDUCTASE HCR"/>
    <property type="match status" value="1"/>
</dbReference>
<dbReference type="RefSeq" id="WP_284203856.1">
    <property type="nucleotide sequence ID" value="NZ_BSPQ01000005.1"/>
</dbReference>
<dbReference type="InterPro" id="IPR039261">
    <property type="entry name" value="FNR_nucleotide-bd"/>
</dbReference>
<accession>A0ABQ6E0M8</accession>
<dbReference type="CDD" id="cd06189">
    <property type="entry name" value="flavin_oxioreductase"/>
    <property type="match status" value="1"/>
</dbReference>
<evidence type="ECO:0000256" key="1">
    <source>
        <dbReference type="ARBA" id="ARBA00023002"/>
    </source>
</evidence>
<feature type="domain" description="FAD-binding FR-type" evidence="5">
    <location>
        <begin position="1"/>
        <end position="98"/>
    </location>
</feature>
<evidence type="ECO:0000313" key="6">
    <source>
        <dbReference type="EMBL" id="GLS90735.1"/>
    </source>
</evidence>
<dbReference type="PANTHER" id="PTHR47354:SF7">
    <property type="entry name" value="NAD(P)H-FLAVIN REDUCTASE"/>
    <property type="match status" value="1"/>
</dbReference>
<dbReference type="Gene3D" id="2.40.30.10">
    <property type="entry name" value="Translation factors"/>
    <property type="match status" value="1"/>
</dbReference>
<reference evidence="7" key="1">
    <citation type="journal article" date="2019" name="Int. J. Syst. Evol. Microbiol.">
        <title>The Global Catalogue of Microorganisms (GCM) 10K type strain sequencing project: providing services to taxonomists for standard genome sequencing and annotation.</title>
        <authorList>
            <consortium name="The Broad Institute Genomics Platform"/>
            <consortium name="The Broad Institute Genome Sequencing Center for Infectious Disease"/>
            <person name="Wu L."/>
            <person name="Ma J."/>
        </authorList>
    </citation>
    <scope>NUCLEOTIDE SEQUENCE [LARGE SCALE GENOMIC DNA]</scope>
    <source>
        <strain evidence="7">NBRC 103166</strain>
    </source>
</reference>
<dbReference type="SUPFAM" id="SSF52343">
    <property type="entry name" value="Ferredoxin reductase-like, C-terminal NADP-linked domain"/>
    <property type="match status" value="1"/>
</dbReference>